<keyword evidence="3" id="KW-1185">Reference proteome</keyword>
<dbReference type="GO" id="GO:0004523">
    <property type="term" value="F:RNA-DNA hybrid ribonuclease activity"/>
    <property type="evidence" value="ECO:0007669"/>
    <property type="project" value="InterPro"/>
</dbReference>
<dbReference type="InterPro" id="IPR012337">
    <property type="entry name" value="RNaseH-like_sf"/>
</dbReference>
<dbReference type="GO" id="GO:0003676">
    <property type="term" value="F:nucleic acid binding"/>
    <property type="evidence" value="ECO:0007669"/>
    <property type="project" value="InterPro"/>
</dbReference>
<protein>
    <submittedName>
        <fullName evidence="2">Ribonuclease H protein</fullName>
    </submittedName>
</protein>
<evidence type="ECO:0000259" key="1">
    <source>
        <dbReference type="Pfam" id="PF13456"/>
    </source>
</evidence>
<dbReference type="PANTHER" id="PTHR47723">
    <property type="entry name" value="OS05G0353850 PROTEIN"/>
    <property type="match status" value="1"/>
</dbReference>
<dbReference type="PANTHER" id="PTHR47723:SF19">
    <property type="entry name" value="POLYNUCLEOTIDYL TRANSFERASE, RIBONUCLEASE H-LIKE SUPERFAMILY PROTEIN"/>
    <property type="match status" value="1"/>
</dbReference>
<dbReference type="Gene3D" id="3.30.420.10">
    <property type="entry name" value="Ribonuclease H-like superfamily/Ribonuclease H"/>
    <property type="match status" value="1"/>
</dbReference>
<dbReference type="SUPFAM" id="SSF53098">
    <property type="entry name" value="Ribonuclease H-like"/>
    <property type="match status" value="1"/>
</dbReference>
<dbReference type="InterPro" id="IPR053151">
    <property type="entry name" value="RNase_H-like"/>
</dbReference>
<dbReference type="InterPro" id="IPR044730">
    <property type="entry name" value="RNase_H-like_dom_plant"/>
</dbReference>
<dbReference type="Proteomes" id="UP000265520">
    <property type="component" value="Unassembled WGS sequence"/>
</dbReference>
<dbReference type="Pfam" id="PF13456">
    <property type="entry name" value="RVT_3"/>
    <property type="match status" value="1"/>
</dbReference>
<reference evidence="2 3" key="1">
    <citation type="journal article" date="2018" name="Front. Plant Sci.">
        <title>Red Clover (Trifolium pratense) and Zigzag Clover (T. medium) - A Picture of Genomic Similarities and Differences.</title>
        <authorList>
            <person name="Dluhosova J."/>
            <person name="Istvanek J."/>
            <person name="Nedelnik J."/>
            <person name="Repkova J."/>
        </authorList>
    </citation>
    <scope>NUCLEOTIDE SEQUENCE [LARGE SCALE GENOMIC DNA]</scope>
    <source>
        <strain evidence="3">cv. 10/8</strain>
        <tissue evidence="2">Leaf</tissue>
    </source>
</reference>
<proteinExistence type="predicted"/>
<feature type="non-terminal residue" evidence="2">
    <location>
        <position position="1"/>
    </location>
</feature>
<name>A0A392MLH4_9FABA</name>
<comment type="caution">
    <text evidence="2">The sequence shown here is derived from an EMBL/GenBank/DDBJ whole genome shotgun (WGS) entry which is preliminary data.</text>
</comment>
<dbReference type="InterPro" id="IPR036397">
    <property type="entry name" value="RNaseH_sf"/>
</dbReference>
<evidence type="ECO:0000313" key="3">
    <source>
        <dbReference type="Proteomes" id="UP000265520"/>
    </source>
</evidence>
<gene>
    <name evidence="2" type="ORF">A2U01_0009231</name>
</gene>
<dbReference type="AlphaFoldDB" id="A0A392MLH4"/>
<dbReference type="EMBL" id="LXQA010013991">
    <property type="protein sequence ID" value="MCH88347.1"/>
    <property type="molecule type" value="Genomic_DNA"/>
</dbReference>
<evidence type="ECO:0000313" key="2">
    <source>
        <dbReference type="EMBL" id="MCH88347.1"/>
    </source>
</evidence>
<dbReference type="CDD" id="cd06222">
    <property type="entry name" value="RNase_H_like"/>
    <property type="match status" value="1"/>
</dbReference>
<organism evidence="2 3">
    <name type="scientific">Trifolium medium</name>
    <dbReference type="NCBI Taxonomy" id="97028"/>
    <lineage>
        <taxon>Eukaryota</taxon>
        <taxon>Viridiplantae</taxon>
        <taxon>Streptophyta</taxon>
        <taxon>Embryophyta</taxon>
        <taxon>Tracheophyta</taxon>
        <taxon>Spermatophyta</taxon>
        <taxon>Magnoliopsida</taxon>
        <taxon>eudicotyledons</taxon>
        <taxon>Gunneridae</taxon>
        <taxon>Pentapetalae</taxon>
        <taxon>rosids</taxon>
        <taxon>fabids</taxon>
        <taxon>Fabales</taxon>
        <taxon>Fabaceae</taxon>
        <taxon>Papilionoideae</taxon>
        <taxon>50 kb inversion clade</taxon>
        <taxon>NPAAA clade</taxon>
        <taxon>Hologalegina</taxon>
        <taxon>IRL clade</taxon>
        <taxon>Trifolieae</taxon>
        <taxon>Trifolium</taxon>
    </lineage>
</organism>
<sequence length="167" mass="19036">IVRYYKPKFGCYTLNVDGGYRSFQKTGAIGGIVRNHDGDLIMGFYKFFQKAEGPFYMECAAMISGLEKVVILGLNNIELISDSKHIVSSLNKETPGIGKHSETYQEILSFKDKLTNLEFKEVRRCANKAADRLVQIAYNNKEELYFEGSFPEDDVILSDILKEEREI</sequence>
<feature type="domain" description="RNase H type-1" evidence="1">
    <location>
        <begin position="15"/>
        <end position="135"/>
    </location>
</feature>
<dbReference type="InterPro" id="IPR002156">
    <property type="entry name" value="RNaseH_domain"/>
</dbReference>
<accession>A0A392MLH4</accession>